<name>A0ACB8MJQ1_CITSI</name>
<comment type="caution">
    <text evidence="1">The sequence shown here is derived from an EMBL/GenBank/DDBJ whole genome shotgun (WGS) entry which is preliminary data.</text>
</comment>
<evidence type="ECO:0000313" key="2">
    <source>
        <dbReference type="Proteomes" id="UP000829398"/>
    </source>
</evidence>
<organism evidence="1 2">
    <name type="scientific">Citrus sinensis</name>
    <name type="common">Sweet orange</name>
    <name type="synonym">Citrus aurantium var. sinensis</name>
    <dbReference type="NCBI Taxonomy" id="2711"/>
    <lineage>
        <taxon>Eukaryota</taxon>
        <taxon>Viridiplantae</taxon>
        <taxon>Streptophyta</taxon>
        <taxon>Embryophyta</taxon>
        <taxon>Tracheophyta</taxon>
        <taxon>Spermatophyta</taxon>
        <taxon>Magnoliopsida</taxon>
        <taxon>eudicotyledons</taxon>
        <taxon>Gunneridae</taxon>
        <taxon>Pentapetalae</taxon>
        <taxon>rosids</taxon>
        <taxon>malvids</taxon>
        <taxon>Sapindales</taxon>
        <taxon>Rutaceae</taxon>
        <taxon>Aurantioideae</taxon>
        <taxon>Citrus</taxon>
    </lineage>
</organism>
<accession>A0ACB8MJQ1</accession>
<dbReference type="EMBL" id="CM039172">
    <property type="protein sequence ID" value="KAH9785816.1"/>
    <property type="molecule type" value="Genomic_DNA"/>
</dbReference>
<reference evidence="2" key="1">
    <citation type="journal article" date="2023" name="Hortic. Res.">
        <title>A chromosome-level phased genome enabling allele-level studies in sweet orange: a case study on citrus Huanglongbing tolerance.</title>
        <authorList>
            <person name="Wu B."/>
            <person name="Yu Q."/>
            <person name="Deng Z."/>
            <person name="Duan Y."/>
            <person name="Luo F."/>
            <person name="Gmitter F. Jr."/>
        </authorList>
    </citation>
    <scope>NUCLEOTIDE SEQUENCE [LARGE SCALE GENOMIC DNA]</scope>
    <source>
        <strain evidence="2">cv. Valencia</strain>
    </source>
</reference>
<dbReference type="Proteomes" id="UP000829398">
    <property type="component" value="Chromosome 3"/>
</dbReference>
<keyword evidence="2" id="KW-1185">Reference proteome</keyword>
<protein>
    <submittedName>
        <fullName evidence="1">PHD-type domain-containing protein</fullName>
    </submittedName>
</protein>
<gene>
    <name evidence="1" type="ORF">KPL71_010071</name>
</gene>
<evidence type="ECO:0000313" key="1">
    <source>
        <dbReference type="EMBL" id="KAH9785816.1"/>
    </source>
</evidence>
<proteinExistence type="predicted"/>
<sequence length="1499" mass="166047">MREGLRSGDISVKAEVKLMSERENEVNDEKKNLFDLNDETTEKEDSGSTSPKGTMEIKEIDEKASDECGETGLGENDRNSSRVDCVVKEDSKVKNAGTVFWSGLGIKSGNDKESNKIEIEEKDRNTGCDGSENERGFDVHVEGLRSGSISVKPEDKFILGPESEVIDKKRILFDLNDEIIPFMDFGPDSVKENIKTKENDAPINDECGEIGLDGNKRKRSRVYGEELGEDVVVKKRLKEDITAKNVGRVLRSRLGIKRGSEKESNQAEIEERGSNRVFDGSENERDVDMQMEVSNETNGAKGRKKVKRKRGRPPKMLENDESEGEQTKISKVKPGRPPKLNKIDESCEQRRKKVKDKRGRPRHKTHESGESDGEQRKRLKNKLGRPRKDGSDDRGSKRLKKKRGRPPKLQGINEVLKGKVGKGKKVNGIRKSQRHTLAVGLKRDVPTYGLIPEKRHGGTEFNAQRFAPDKKNSCAETGEAISRQTMKTVNQREKKCLETHQEETLSKHGAKQLLRDRIVELLLAAGWKIEYRPRNGREYCDAVYVNPEGKTHWSITLAYSVLKNHYEQEGGSSDTSKTGFTFTPIPEDELSILKKVINKSRSDRNKKKKGKNLGTDGEIVTKKKKKKGKTNSAASPHGKSQKRGIKGKPSVSEGGTSHNGMSIPARRHKLQETQQRKRCALLVRNSVEGEESNGDGFVAYDGKWTLLAWMIDTGTVPLNEKVQYWNQRKTRVMLQGRIARDGIRCDCCSEIFTISKFDTHSKSKLCHPFQNLYFESGSSLLQCILDSWNKQDESKRKGFHFVNFDGEDPNDDTCDHQSCSQTDGAVQYEPSSLSFCGKKCQEIFERLEKLLGVKHDLEGGYTWSLVHRFDVSTDLSLSDVCQKVECNARLAVALSVMDECFLPLPDHRSGINLIHNILYNFGSVDILLNSNMRSNFKRLNYKGFFTAILERDDEIISAASIRIHGKELAEMPFIGTRHMYRRQGMCRRLLTGIESALCSLNVEKLIIPAISELRETWTSVFGFQPLEVSSKQKMRNMSLLVFPGVDMLQKPMMKNQFPRENMISAKGLRSSELENPRTADEVGKNSDEKYSAGFDLNACINAAAPHVCKIHDKSAPGESTLQFPNGSTHDASGLTSETVNFPESTTDTNCIDQLGVTSNDLQANDKIAVNTLGSPSDADEQTEDTDDPNASSLAVKSIASEVQIEYGSAKQSLNSCDEASAQQSAEIIKHQSLGFLSELNVSSENVVAHDSVSIDCRPLDANVIIDQDHQQLPVVGCISVSGERKLETDKVKSDSVFSQISSVVAGDMKQALTESIKANHILRETIITSSCNADQASPSAPQRAQNDDCINSSRQANGLDDHDIVLSPINTDCHSPCVPFSDAPNKPDFPPCMSNGLCLSEDEMMSCKACVDDGPNLKDKPVSVGGSQICDAVFQVRIESSEQPESDSQVHLVGVTNTNCNCEPLCNLSPGSGVALHCASGGGNSHGTPEVMVLSNKAS</sequence>